<dbReference type="GO" id="GO:0008408">
    <property type="term" value="F:3'-5' exonuclease activity"/>
    <property type="evidence" value="ECO:0007669"/>
    <property type="project" value="TreeGrafter"/>
</dbReference>
<keyword evidence="6" id="KW-0269">Exonuclease</keyword>
<evidence type="ECO:0000256" key="6">
    <source>
        <dbReference type="ARBA" id="ARBA00022839"/>
    </source>
</evidence>
<evidence type="ECO:0000256" key="7">
    <source>
        <dbReference type="ARBA" id="ARBA00022932"/>
    </source>
</evidence>
<evidence type="ECO:0000256" key="1">
    <source>
        <dbReference type="ARBA" id="ARBA00022679"/>
    </source>
</evidence>
<dbReference type="PANTHER" id="PTHR30231:SF4">
    <property type="entry name" value="PROTEIN NEN2"/>
    <property type="match status" value="1"/>
</dbReference>
<dbReference type="InterPro" id="IPR010152">
    <property type="entry name" value="CRISPR-assoc_prot_Cas2_sub"/>
</dbReference>
<dbReference type="NCBIfam" id="TIGR01873">
    <property type="entry name" value="cas_CT1978"/>
    <property type="match status" value="1"/>
</dbReference>
<proteinExistence type="predicted"/>
<keyword evidence="11" id="KW-1185">Reference proteome</keyword>
<dbReference type="SUPFAM" id="SSF53098">
    <property type="entry name" value="Ribonuclease H-like"/>
    <property type="match status" value="1"/>
</dbReference>
<evidence type="ECO:0000256" key="3">
    <source>
        <dbReference type="ARBA" id="ARBA00022705"/>
    </source>
</evidence>
<keyword evidence="4" id="KW-0540">Nuclease</keyword>
<dbReference type="Gene3D" id="3.30.70.240">
    <property type="match status" value="1"/>
</dbReference>
<dbReference type="PANTHER" id="PTHR30231">
    <property type="entry name" value="DNA POLYMERASE III SUBUNIT EPSILON"/>
    <property type="match status" value="1"/>
</dbReference>
<dbReference type="CDD" id="cd09755">
    <property type="entry name" value="Cas2_I-E"/>
    <property type="match status" value="1"/>
</dbReference>
<dbReference type="SMART" id="SM00479">
    <property type="entry name" value="EXOIII"/>
    <property type="match status" value="1"/>
</dbReference>
<dbReference type="Pfam" id="PF00929">
    <property type="entry name" value="RNase_T"/>
    <property type="match status" value="1"/>
</dbReference>
<dbReference type="Gene3D" id="3.30.420.10">
    <property type="entry name" value="Ribonuclease H-like superfamily/Ribonuclease H"/>
    <property type="match status" value="1"/>
</dbReference>
<keyword evidence="5" id="KW-0378">Hydrolase</keyword>
<keyword evidence="2" id="KW-0548">Nucleotidyltransferase</keyword>
<dbReference type="EMBL" id="AYZQ01000002">
    <property type="protein sequence ID" value="KRM72133.1"/>
    <property type="molecule type" value="Genomic_DNA"/>
</dbReference>
<dbReference type="CDD" id="cd06127">
    <property type="entry name" value="DEDDh"/>
    <property type="match status" value="1"/>
</dbReference>
<gene>
    <name evidence="10" type="ORF">FC34_GL001117</name>
</gene>
<dbReference type="InterPro" id="IPR036397">
    <property type="entry name" value="RNaseH_sf"/>
</dbReference>
<sequence length="288" mass="32106">MTKFPKSLRGDLTKWYQEIQTGVYVGNVSARIREQLWERITQNIGSGEATMVYNAKNELGYQFRTTRRDRAVIDLDGVPFLQHLATAPDVRELGFSDMAKFHKAKKMAQRNQSRRATSVATPNLVAIDVETTGLNSESDALLSIGAVKTNGEEFYRLIKVEVDIPPKIQELTGISTQLLDDLGVPLATALEELLTFAGQKNLIGYNAKFDEGFLLAAMEKVGIDATDFAIRDLIPAVKKHSRFLPNYRLETVLKEFDVENQNPHNALADAKATLALGTKLIKTGTFRF</sequence>
<dbReference type="GO" id="GO:0003676">
    <property type="term" value="F:nucleic acid binding"/>
    <property type="evidence" value="ECO:0007669"/>
    <property type="project" value="InterPro"/>
</dbReference>
<evidence type="ECO:0000313" key="10">
    <source>
        <dbReference type="EMBL" id="KRM72133.1"/>
    </source>
</evidence>
<dbReference type="InterPro" id="IPR012337">
    <property type="entry name" value="RNaseH-like_sf"/>
</dbReference>
<keyword evidence="7" id="KW-0239">DNA-directed DNA polymerase</keyword>
<keyword evidence="3" id="KW-0235">DNA replication</keyword>
<dbReference type="Pfam" id="PF09707">
    <property type="entry name" value="Cas_Cas2CT1978"/>
    <property type="match status" value="1"/>
</dbReference>
<reference evidence="10 11" key="1">
    <citation type="journal article" date="2015" name="Genome Announc.">
        <title>Expanding the biotechnology potential of lactobacilli through comparative genomics of 213 strains and associated genera.</title>
        <authorList>
            <person name="Sun Z."/>
            <person name="Harris H.M."/>
            <person name="McCann A."/>
            <person name="Guo C."/>
            <person name="Argimon S."/>
            <person name="Zhang W."/>
            <person name="Yang X."/>
            <person name="Jeffery I.B."/>
            <person name="Cooney J.C."/>
            <person name="Kagawa T.F."/>
            <person name="Liu W."/>
            <person name="Song Y."/>
            <person name="Salvetti E."/>
            <person name="Wrobel A."/>
            <person name="Rasinkangas P."/>
            <person name="Parkhill J."/>
            <person name="Rea M.C."/>
            <person name="O'Sullivan O."/>
            <person name="Ritari J."/>
            <person name="Douillard F.P."/>
            <person name="Paul Ross R."/>
            <person name="Yang R."/>
            <person name="Briner A.E."/>
            <person name="Felis G.E."/>
            <person name="de Vos W.M."/>
            <person name="Barrangou R."/>
            <person name="Klaenhammer T.R."/>
            <person name="Caufield P.W."/>
            <person name="Cui Y."/>
            <person name="Zhang H."/>
            <person name="O'Toole P.W."/>
        </authorList>
    </citation>
    <scope>NUCLEOTIDE SEQUENCE [LARGE SCALE GENOMIC DNA]</scope>
    <source>
        <strain evidence="10 11">DSM 23927</strain>
    </source>
</reference>
<comment type="caution">
    <text evidence="10">The sequence shown here is derived from an EMBL/GenBank/DDBJ whole genome shotgun (WGS) entry which is preliminary data.</text>
</comment>
<evidence type="ECO:0000256" key="8">
    <source>
        <dbReference type="ARBA" id="ARBA00070925"/>
    </source>
</evidence>
<dbReference type="InterPro" id="IPR013520">
    <property type="entry name" value="Ribonucl_H"/>
</dbReference>
<dbReference type="GO" id="GO:0003887">
    <property type="term" value="F:DNA-directed DNA polymerase activity"/>
    <property type="evidence" value="ECO:0007669"/>
    <property type="project" value="UniProtKB-KW"/>
</dbReference>
<protein>
    <recommendedName>
        <fullName evidence="8">DNA polymerase III polC-type</fullName>
    </recommendedName>
</protein>
<feature type="domain" description="Exonuclease" evidence="9">
    <location>
        <begin position="123"/>
        <end position="286"/>
    </location>
</feature>
<dbReference type="FunFam" id="3.30.420.10:FF:000045">
    <property type="entry name" value="3'-5' exonuclease DinG"/>
    <property type="match status" value="1"/>
</dbReference>
<evidence type="ECO:0000256" key="4">
    <source>
        <dbReference type="ARBA" id="ARBA00022722"/>
    </source>
</evidence>
<evidence type="ECO:0000256" key="2">
    <source>
        <dbReference type="ARBA" id="ARBA00022695"/>
    </source>
</evidence>
<dbReference type="STRING" id="1423727.FC34_GL001117"/>
<accession>A0A0R2AZB8</accession>
<dbReference type="PATRIC" id="fig|1423727.3.peg.1131"/>
<dbReference type="AlphaFoldDB" id="A0A0R2AZB8"/>
<keyword evidence="1" id="KW-0808">Transferase</keyword>
<evidence type="ECO:0000259" key="9">
    <source>
        <dbReference type="SMART" id="SM00479"/>
    </source>
</evidence>
<evidence type="ECO:0000313" key="11">
    <source>
        <dbReference type="Proteomes" id="UP000051672"/>
    </source>
</evidence>
<organism evidence="10 11">
    <name type="scientific">Lacticaseibacillus brantae DSM 23927</name>
    <dbReference type="NCBI Taxonomy" id="1423727"/>
    <lineage>
        <taxon>Bacteria</taxon>
        <taxon>Bacillati</taxon>
        <taxon>Bacillota</taxon>
        <taxon>Bacilli</taxon>
        <taxon>Lactobacillales</taxon>
        <taxon>Lactobacillaceae</taxon>
        <taxon>Lacticaseibacillus</taxon>
    </lineage>
</organism>
<dbReference type="GO" id="GO:0006260">
    <property type="term" value="P:DNA replication"/>
    <property type="evidence" value="ECO:0007669"/>
    <property type="project" value="UniProtKB-KW"/>
</dbReference>
<name>A0A0R2AZB8_9LACO</name>
<evidence type="ECO:0000256" key="5">
    <source>
        <dbReference type="ARBA" id="ARBA00022801"/>
    </source>
</evidence>
<dbReference type="Proteomes" id="UP000051672">
    <property type="component" value="Unassembled WGS sequence"/>
</dbReference>